<sequence length="51" mass="6471">MFCINRALNLPMRQQILPKKQWTKYEDTLYLEPYLKEIIWERKEKKEWAKK</sequence>
<evidence type="ECO:0000256" key="6">
    <source>
        <dbReference type="ARBA" id="ARBA00022792"/>
    </source>
</evidence>
<proteinExistence type="inferred from homology"/>
<keyword evidence="4" id="KW-0813">Transport</keyword>
<evidence type="ECO:0000256" key="10">
    <source>
        <dbReference type="ARBA" id="ARBA00031021"/>
    </source>
</evidence>
<protein>
    <recommendedName>
        <fullName evidence="3">Cytochrome b-c1 complex subunit 7</fullName>
    </recommendedName>
    <alternativeName>
        <fullName evidence="10">Complex III subunit VII</fullName>
    </alternativeName>
    <alternativeName>
        <fullName evidence="11">Ubiquinol-cytochrome c reductase complex 14 kDa protein</fullName>
    </alternativeName>
</protein>
<evidence type="ECO:0000256" key="2">
    <source>
        <dbReference type="ARBA" id="ARBA00008554"/>
    </source>
</evidence>
<keyword evidence="6" id="KW-0999">Mitochondrion inner membrane</keyword>
<evidence type="ECO:0000313" key="13">
    <source>
        <dbReference type="EMBL" id="VCX31478.1"/>
    </source>
</evidence>
<dbReference type="GO" id="GO:0045275">
    <property type="term" value="C:respiratory chain complex III"/>
    <property type="evidence" value="ECO:0007669"/>
    <property type="project" value="InterPro"/>
</dbReference>
<evidence type="ECO:0000313" key="14">
    <source>
        <dbReference type="Proteomes" id="UP000269945"/>
    </source>
</evidence>
<evidence type="ECO:0000256" key="1">
    <source>
        <dbReference type="ARBA" id="ARBA00004443"/>
    </source>
</evidence>
<dbReference type="PANTHER" id="PTHR12022">
    <property type="entry name" value="UBIQUINOL-CYTOCHROME C REDUCTASE COMPLEX 14 KD PROTEIN"/>
    <property type="match status" value="1"/>
</dbReference>
<dbReference type="Pfam" id="PF02271">
    <property type="entry name" value="UCR_14kD"/>
    <property type="match status" value="1"/>
</dbReference>
<dbReference type="EMBL" id="CYRY02041506">
    <property type="protein sequence ID" value="VCX31478.1"/>
    <property type="molecule type" value="Genomic_DNA"/>
</dbReference>
<dbReference type="InterPro" id="IPR036544">
    <property type="entry name" value="QCR7_sf"/>
</dbReference>
<dbReference type="GO" id="GO:0006122">
    <property type="term" value="P:mitochondrial electron transport, ubiquinol to cytochrome c"/>
    <property type="evidence" value="ECO:0007669"/>
    <property type="project" value="InterPro"/>
</dbReference>
<evidence type="ECO:0000256" key="8">
    <source>
        <dbReference type="ARBA" id="ARBA00023128"/>
    </source>
</evidence>
<accession>A0A9X9M3R9</accession>
<evidence type="ECO:0000256" key="12">
    <source>
        <dbReference type="ARBA" id="ARBA00038521"/>
    </source>
</evidence>
<keyword evidence="8" id="KW-0496">Mitochondrion</keyword>
<evidence type="ECO:0000256" key="11">
    <source>
        <dbReference type="ARBA" id="ARBA00032927"/>
    </source>
</evidence>
<comment type="subcellular location">
    <subcellularLocation>
        <location evidence="1">Mitochondrion inner membrane</location>
        <topology evidence="1">Peripheral membrane protein</topology>
        <orientation evidence="1">Matrix side</orientation>
    </subcellularLocation>
</comment>
<comment type="subunit">
    <text evidence="12">Component of the ubiquinol-cytochrome c oxidoreductase (cytochrome b-c1 complex, complex III, CIII), a multisubunit enzyme composed of 3 respiratory subunits cytochrome b, cytochrome c1 and Rieske protein, 2 core protein subunits, and additional low-molecular weight protein subunits. The complex exists as an obligatory dimer and forms supercomplexes (SCs) in the inner mitochondrial membrane with cytochrome c oxidase (complex IV, CIV).</text>
</comment>
<keyword evidence="14" id="KW-1185">Reference proteome</keyword>
<evidence type="ECO:0000256" key="4">
    <source>
        <dbReference type="ARBA" id="ARBA00022448"/>
    </source>
</evidence>
<dbReference type="AlphaFoldDB" id="A0A9X9M3R9"/>
<dbReference type="SUPFAM" id="SSF81524">
    <property type="entry name" value="14 kDa protein of cytochrome bc1 complex (Ubiquinol-cytochrome c reductase)"/>
    <property type="match status" value="1"/>
</dbReference>
<gene>
    <name evidence="13" type="ORF">BN2614_LOCUS1</name>
</gene>
<dbReference type="Proteomes" id="UP000269945">
    <property type="component" value="Unassembled WGS sequence"/>
</dbReference>
<dbReference type="PANTHER" id="PTHR12022:SF0">
    <property type="entry name" value="CYTOCHROME B-C1 COMPLEX SUBUNIT 7"/>
    <property type="match status" value="1"/>
</dbReference>
<evidence type="ECO:0000256" key="5">
    <source>
        <dbReference type="ARBA" id="ARBA00022660"/>
    </source>
</evidence>
<name>A0A9X9M3R9_GULGU</name>
<evidence type="ECO:0000256" key="9">
    <source>
        <dbReference type="ARBA" id="ARBA00023136"/>
    </source>
</evidence>
<keyword evidence="9" id="KW-0472">Membrane</keyword>
<evidence type="ECO:0000256" key="3">
    <source>
        <dbReference type="ARBA" id="ARBA00016323"/>
    </source>
</evidence>
<dbReference type="InterPro" id="IPR003197">
    <property type="entry name" value="QCR7"/>
</dbReference>
<keyword evidence="7" id="KW-0249">Electron transport</keyword>
<evidence type="ECO:0000256" key="7">
    <source>
        <dbReference type="ARBA" id="ARBA00022982"/>
    </source>
</evidence>
<organism evidence="13 14">
    <name type="scientific">Gulo gulo</name>
    <name type="common">Wolverine</name>
    <name type="synonym">Gluton</name>
    <dbReference type="NCBI Taxonomy" id="48420"/>
    <lineage>
        <taxon>Eukaryota</taxon>
        <taxon>Metazoa</taxon>
        <taxon>Chordata</taxon>
        <taxon>Craniata</taxon>
        <taxon>Vertebrata</taxon>
        <taxon>Euteleostomi</taxon>
        <taxon>Mammalia</taxon>
        <taxon>Eutheria</taxon>
        <taxon>Laurasiatheria</taxon>
        <taxon>Carnivora</taxon>
        <taxon>Caniformia</taxon>
        <taxon>Musteloidea</taxon>
        <taxon>Mustelidae</taxon>
        <taxon>Guloninae</taxon>
        <taxon>Gulo</taxon>
    </lineage>
</organism>
<comment type="caution">
    <text evidence="13">The sequence shown here is derived from an EMBL/GenBank/DDBJ whole genome shotgun (WGS) entry which is preliminary data.</text>
</comment>
<keyword evidence="5" id="KW-0679">Respiratory chain</keyword>
<dbReference type="GO" id="GO:0005743">
    <property type="term" value="C:mitochondrial inner membrane"/>
    <property type="evidence" value="ECO:0007669"/>
    <property type="project" value="UniProtKB-SubCell"/>
</dbReference>
<dbReference type="Gene3D" id="1.10.1090.10">
    <property type="entry name" value="Cytochrome b-c1 complex subunit 7"/>
    <property type="match status" value="1"/>
</dbReference>
<reference evidence="13 14" key="1">
    <citation type="submission" date="2018-10" db="EMBL/GenBank/DDBJ databases">
        <authorList>
            <person name="Ekblom R."/>
            <person name="Jareborg N."/>
        </authorList>
    </citation>
    <scope>NUCLEOTIDE SEQUENCE [LARGE SCALE GENOMIC DNA]</scope>
    <source>
        <tissue evidence="13">Muscle</tissue>
    </source>
</reference>
<comment type="similarity">
    <text evidence="2">Belongs to the UQCRB/QCR7 family.</text>
</comment>